<dbReference type="GeneID" id="111085579"/>
<evidence type="ECO:0000256" key="10">
    <source>
        <dbReference type="SAM" id="MobiDB-lite"/>
    </source>
</evidence>
<evidence type="ECO:0000256" key="2">
    <source>
        <dbReference type="ARBA" id="ARBA00006899"/>
    </source>
</evidence>
<evidence type="ECO:0000256" key="6">
    <source>
        <dbReference type="ARBA" id="ARBA00023015"/>
    </source>
</evidence>
<feature type="region of interest" description="Disordered" evidence="10">
    <location>
        <begin position="545"/>
        <end position="565"/>
    </location>
</feature>
<evidence type="ECO:0000256" key="1">
    <source>
        <dbReference type="ARBA" id="ARBA00004604"/>
    </source>
</evidence>
<protein>
    <submittedName>
        <fullName evidence="14">TATA box-binding protein-associated factor RNA polymerase I subunit B-like</fullName>
    </submittedName>
</protein>
<evidence type="ECO:0000256" key="8">
    <source>
        <dbReference type="ARBA" id="ARBA00023163"/>
    </source>
</evidence>
<comment type="subcellular location">
    <subcellularLocation>
        <location evidence="1">Nucleus</location>
        <location evidence="1">Nucleolus</location>
    </subcellularLocation>
</comment>
<sequence>MKGICNICEGNTLKLESGRWFCEECFSLQQELCETKKDVHEIDSSIPHKYALLGRPLKHSQKVVDVGEPWIYAEAFNIILQKQVEILIQLGASPSLKEVVLNLWARYLQLNGTAFQNIAMLLEKHKKCSPAIPRNRDVEVHQLGRKWVSNHRVACKNSYVKPYRKSKKSNGATPKTSSKNIEETEYKNESALSLVMKLDKEEKKFIKEHLKTNEEDIVLSDSSINGDLPDTKEEDSIKERTNYQVFKELLQKDRRYLTKFAGKQVEYMTVRKTLCFCYLGLLLLKESILLSDLLRWCKAGVLPFFDAGNCLPPSMKLQAADIPYFQIQELPNPSYIDLETGKLAHYLGVSTIPPQRLEPIVARHLKELNLPSEILSLVKSLIDIFPPTNEWNFNNVGQKVKEDEKNNSESLSIPPFEARSISYVIVALKLLFGLDGTTEREMSNHLKKISKFLPKDVNIFSFEDWMQYIDTRNVFLSSRYTTFCFPNTDKIIDVDEFFAFYQCVSSKWHPPEPATKKTSNRCHSRKYHLALQDSFVRLNKKTVTPTSTDCTNTEQNKPSSQMNQSISPEFHSSLHSFCNAKKDKTEENPSNILEANQDLQNKCYKKGIYLKKSLHSFLSVTAYPRRLAVERKLAHKSQYPSLHQDFRNSTVLFITSPHIFTQSLLVKLGKKERALEDKALEHITNIVKNGSSTAKTIDFWSSPEVKEELIQFFRAHSMYWTKHLCLVTFRQVSKVEVEKLPYSFNLLLGACCDLLQMPPFELYSHVIQTEKVLCTLKDLHEDNCK</sequence>
<keyword evidence="5" id="KW-0862">Zinc</keyword>
<keyword evidence="6" id="KW-0805">Transcription regulation</keyword>
<organism evidence="13 14">
    <name type="scientific">Limulus polyphemus</name>
    <name type="common">Atlantic horseshoe crab</name>
    <dbReference type="NCBI Taxonomy" id="6850"/>
    <lineage>
        <taxon>Eukaryota</taxon>
        <taxon>Metazoa</taxon>
        <taxon>Ecdysozoa</taxon>
        <taxon>Arthropoda</taxon>
        <taxon>Chelicerata</taxon>
        <taxon>Merostomata</taxon>
        <taxon>Xiphosura</taxon>
        <taxon>Limulidae</taxon>
        <taxon>Limulus</taxon>
    </lineage>
</organism>
<keyword evidence="7" id="KW-0238">DNA-binding</keyword>
<evidence type="ECO:0000256" key="5">
    <source>
        <dbReference type="ARBA" id="ARBA00022833"/>
    </source>
</evidence>
<dbReference type="InterPro" id="IPR048538">
    <property type="entry name" value="Rrn7_cyclin_C"/>
</dbReference>
<evidence type="ECO:0000256" key="4">
    <source>
        <dbReference type="ARBA" id="ARBA00022771"/>
    </source>
</evidence>
<evidence type="ECO:0000259" key="12">
    <source>
        <dbReference type="Pfam" id="PF20645"/>
    </source>
</evidence>
<reference evidence="14" key="1">
    <citation type="submission" date="2025-08" db="UniProtKB">
        <authorList>
            <consortium name="RefSeq"/>
        </authorList>
    </citation>
    <scope>IDENTIFICATION</scope>
    <source>
        <tissue evidence="14">Muscle</tissue>
    </source>
</reference>
<name>A0ABM1SA36_LIMPO</name>
<evidence type="ECO:0000256" key="7">
    <source>
        <dbReference type="ARBA" id="ARBA00023125"/>
    </source>
</evidence>
<accession>A0ABM1SA36</accession>
<feature type="region of interest" description="Disordered" evidence="10">
    <location>
        <begin position="164"/>
        <end position="184"/>
    </location>
</feature>
<proteinExistence type="inferred from homology"/>
<dbReference type="Pfam" id="PF20644">
    <property type="entry name" value="Rrn7_cyclin_N"/>
    <property type="match status" value="1"/>
</dbReference>
<dbReference type="RefSeq" id="XP_022240491.1">
    <property type="nucleotide sequence ID" value="XM_022384783.1"/>
</dbReference>
<evidence type="ECO:0000313" key="14">
    <source>
        <dbReference type="RefSeq" id="XP_022240491.1"/>
    </source>
</evidence>
<comment type="similarity">
    <text evidence="2">Belongs to the RRN7/TAF1B family.</text>
</comment>
<dbReference type="InterPro" id="IPR048540">
    <property type="entry name" value="Rrn7_cyclin_N"/>
</dbReference>
<dbReference type="Pfam" id="PF20645">
    <property type="entry name" value="Rrn7_cyclin_C"/>
    <property type="match status" value="1"/>
</dbReference>
<keyword evidence="4" id="KW-0863">Zinc-finger</keyword>
<keyword evidence="3" id="KW-0479">Metal-binding</keyword>
<keyword evidence="13" id="KW-1185">Reference proteome</keyword>
<evidence type="ECO:0000313" key="13">
    <source>
        <dbReference type="Proteomes" id="UP000694941"/>
    </source>
</evidence>
<feature type="compositionally biased region" description="Polar residues" evidence="10">
    <location>
        <begin position="169"/>
        <end position="179"/>
    </location>
</feature>
<keyword evidence="9" id="KW-0539">Nucleus</keyword>
<evidence type="ECO:0000259" key="11">
    <source>
        <dbReference type="Pfam" id="PF20644"/>
    </source>
</evidence>
<dbReference type="InterPro" id="IPR033599">
    <property type="entry name" value="TAF1B/Rrn7"/>
</dbReference>
<dbReference type="PANTHER" id="PTHR31576:SF2">
    <property type="entry name" value="TATA BOX-BINDING PROTEIN-ASSOCIATED FACTOR RNA POLYMERASE I SUBUNIT B"/>
    <property type="match status" value="1"/>
</dbReference>
<evidence type="ECO:0000256" key="9">
    <source>
        <dbReference type="ARBA" id="ARBA00023242"/>
    </source>
</evidence>
<feature type="domain" description="Rrn7/TAF1B C-terminal cyclin" evidence="12">
    <location>
        <begin position="352"/>
        <end position="470"/>
    </location>
</feature>
<gene>
    <name evidence="14" type="primary">LOC111085579</name>
</gene>
<dbReference type="Proteomes" id="UP000694941">
    <property type="component" value="Unplaced"/>
</dbReference>
<feature type="domain" description="Rrn7/TAF1B N-terminal cyclin" evidence="11">
    <location>
        <begin position="231"/>
        <end position="312"/>
    </location>
</feature>
<evidence type="ECO:0000256" key="3">
    <source>
        <dbReference type="ARBA" id="ARBA00022723"/>
    </source>
</evidence>
<dbReference type="PANTHER" id="PTHR31576">
    <property type="entry name" value="TATA BOX-BINDING PROTEIN-ASSOCIATED FACTOR RNA POLYMERASE I SUBUNIT B"/>
    <property type="match status" value="1"/>
</dbReference>
<keyword evidence="8" id="KW-0804">Transcription</keyword>